<evidence type="ECO:0000313" key="2">
    <source>
        <dbReference type="Proteomes" id="UP000003191"/>
    </source>
</evidence>
<reference evidence="1 2" key="1">
    <citation type="submission" date="2010-02" db="EMBL/GenBank/DDBJ databases">
        <authorList>
            <person name="Weinstock G."/>
            <person name="Sodergren E."/>
            <person name="Clifton S."/>
            <person name="Fulton L."/>
            <person name="Fulton B."/>
            <person name="Courtney L."/>
            <person name="Fronick C."/>
            <person name="Harrison M."/>
            <person name="Strong C."/>
            <person name="Farmer C."/>
            <person name="Delahaunty K."/>
            <person name="Markovic C."/>
            <person name="Hall O."/>
            <person name="Minx P."/>
            <person name="Tomlinson C."/>
            <person name="Mitreva M."/>
            <person name="Nelson J."/>
            <person name="Hou S."/>
            <person name="Wollam A."/>
            <person name="Pepin K.H."/>
            <person name="Johnson M."/>
            <person name="Bhonagiri V."/>
            <person name="Zhang X."/>
            <person name="Suruliraj S."/>
            <person name="Warren W."/>
            <person name="Chinwalla A."/>
            <person name="Mardis E.R."/>
            <person name="Wilson R.K."/>
        </authorList>
    </citation>
    <scope>NUCLEOTIDE SEQUENCE [LARGE SCALE GENOMIC DNA]</scope>
    <source>
        <strain evidence="1 2">DSM 20213</strain>
    </source>
</reference>
<dbReference type="EMBL" id="ACCG02000009">
    <property type="protein sequence ID" value="EFE89328.1"/>
    <property type="molecule type" value="Genomic_DNA"/>
</dbReference>
<accession>D4BNU0</accession>
<gene>
    <name evidence="1" type="ORF">BIFBRE_03745</name>
</gene>
<protein>
    <submittedName>
        <fullName evidence="1">Uncharacterized protein</fullName>
    </submittedName>
</protein>
<dbReference type="AlphaFoldDB" id="D4BNU0"/>
<sequence length="44" mass="5196">MNNRKLIEKQPASSCFYQVRKLSHHMQDPLPRYSGKGSKDHIRL</sequence>
<evidence type="ECO:0000313" key="1">
    <source>
        <dbReference type="EMBL" id="EFE89328.1"/>
    </source>
</evidence>
<organism evidence="1 2">
    <name type="scientific">Bifidobacterium breve DSM 20213 = JCM 1192</name>
    <dbReference type="NCBI Taxonomy" id="518634"/>
    <lineage>
        <taxon>Bacteria</taxon>
        <taxon>Bacillati</taxon>
        <taxon>Actinomycetota</taxon>
        <taxon>Actinomycetes</taxon>
        <taxon>Bifidobacteriales</taxon>
        <taxon>Bifidobacteriaceae</taxon>
        <taxon>Bifidobacterium</taxon>
    </lineage>
</organism>
<dbReference type="HOGENOM" id="CLU_3213013_0_0_11"/>
<proteinExistence type="predicted"/>
<keyword evidence="2" id="KW-1185">Reference proteome</keyword>
<dbReference type="Proteomes" id="UP000003191">
    <property type="component" value="Unassembled WGS sequence"/>
</dbReference>
<comment type="caution">
    <text evidence="1">The sequence shown here is derived from an EMBL/GenBank/DDBJ whole genome shotgun (WGS) entry which is preliminary data.</text>
</comment>
<name>D4BNU0_BIFBR</name>